<evidence type="ECO:0000313" key="1">
    <source>
        <dbReference type="EMBL" id="AJO24787.1"/>
    </source>
</evidence>
<sequence>MYATVDDVKKRSAFAEVKALPDVDIDSYLFRAARWIYYSTKVDYSETADPGILEDLKTASIHLVDLLWYQDNVDVKEAGMANLQSERIGSYSYTAMEKAAPGGKTGITELDMILDGLKPTLTGFGFFNVSGPGDYQ</sequence>
<evidence type="ECO:0008006" key="3">
    <source>
        <dbReference type="Google" id="ProtNLM"/>
    </source>
</evidence>
<dbReference type="InterPro" id="IPR036558">
    <property type="entry name" value="YqbG-like_sf"/>
</dbReference>
<organism evidence="1 2">
    <name type="scientific">Heyndrickxia coagulans</name>
    <name type="common">Weizmannia coagulans</name>
    <dbReference type="NCBI Taxonomy" id="1398"/>
    <lineage>
        <taxon>Bacteria</taxon>
        <taxon>Bacillati</taxon>
        <taxon>Bacillota</taxon>
        <taxon>Bacilli</taxon>
        <taxon>Bacillales</taxon>
        <taxon>Bacillaceae</taxon>
        <taxon>Heyndrickxia</taxon>
    </lineage>
</organism>
<dbReference type="AlphaFoldDB" id="A0AAN0T8E9"/>
<dbReference type="RefSeq" id="WP_035182849.1">
    <property type="nucleotide sequence ID" value="NZ_CP010525.1"/>
</dbReference>
<evidence type="ECO:0000313" key="2">
    <source>
        <dbReference type="Proteomes" id="UP000032024"/>
    </source>
</evidence>
<reference evidence="2" key="1">
    <citation type="submission" date="2015-01" db="EMBL/GenBank/DDBJ databases">
        <title>Comparative genome analysis of Bacillus coagulans HM-08, Clostridium butyricum HM-68, Bacillus subtilis HM-66 and Bacillus paralicheniformis BL-09.</title>
        <authorList>
            <person name="Zhang H."/>
        </authorList>
    </citation>
    <scope>NUCLEOTIDE SEQUENCE [LARGE SCALE GENOMIC DNA]</scope>
    <source>
        <strain evidence="2">HM-08</strain>
    </source>
</reference>
<accession>A0AAN0T8E9</accession>
<gene>
    <name evidence="1" type="ORF">SB48_HM08orf06320</name>
</gene>
<dbReference type="Proteomes" id="UP000032024">
    <property type="component" value="Chromosome"/>
</dbReference>
<dbReference type="SUPFAM" id="SSF116915">
    <property type="entry name" value="Hypothetical protein YqbG"/>
    <property type="match status" value="1"/>
</dbReference>
<name>A0AAN0T8E9_HEYCO</name>
<dbReference type="EMBL" id="CP010525">
    <property type="protein sequence ID" value="AJO24787.1"/>
    <property type="molecule type" value="Genomic_DNA"/>
</dbReference>
<proteinExistence type="predicted"/>
<dbReference type="Gene3D" id="1.10.3230.10">
    <property type="entry name" value="YqbG-like"/>
    <property type="match status" value="1"/>
</dbReference>
<protein>
    <recommendedName>
        <fullName evidence="3">DUF3199 family protein</fullName>
    </recommendedName>
</protein>
<keyword evidence="2" id="KW-1185">Reference proteome</keyword>